<dbReference type="PANTHER" id="PTHR31669">
    <property type="entry name" value="PROTEIN FAR1-RELATED SEQUENCE 10-RELATED"/>
    <property type="match status" value="1"/>
</dbReference>
<feature type="compositionally biased region" description="Polar residues" evidence="6">
    <location>
        <begin position="988"/>
        <end position="998"/>
    </location>
</feature>
<dbReference type="GO" id="GO:0006355">
    <property type="term" value="P:regulation of DNA-templated transcription"/>
    <property type="evidence" value="ECO:0007669"/>
    <property type="project" value="InterPro"/>
</dbReference>
<name>A0A3S3P6L6_9MAGN</name>
<accession>A0A3S3P6L6</accession>
<organism evidence="8 9">
    <name type="scientific">Cinnamomum micranthum f. kanehirae</name>
    <dbReference type="NCBI Taxonomy" id="337451"/>
    <lineage>
        <taxon>Eukaryota</taxon>
        <taxon>Viridiplantae</taxon>
        <taxon>Streptophyta</taxon>
        <taxon>Embryophyta</taxon>
        <taxon>Tracheophyta</taxon>
        <taxon>Spermatophyta</taxon>
        <taxon>Magnoliopsida</taxon>
        <taxon>Magnoliidae</taxon>
        <taxon>Laurales</taxon>
        <taxon>Lauraceae</taxon>
        <taxon>Cinnamomum</taxon>
    </lineage>
</organism>
<dbReference type="Proteomes" id="UP000283530">
    <property type="component" value="Unassembled WGS sequence"/>
</dbReference>
<evidence type="ECO:0000256" key="6">
    <source>
        <dbReference type="SAM" id="MobiDB-lite"/>
    </source>
</evidence>
<dbReference type="PANTHER" id="PTHR31669:SF293">
    <property type="entry name" value="PROTEIN FAR1-RELATED SEQUENCE"/>
    <property type="match status" value="1"/>
</dbReference>
<dbReference type="OrthoDB" id="1927586at2759"/>
<dbReference type="InterPro" id="IPR004330">
    <property type="entry name" value="FAR1_DNA_bnd_dom"/>
</dbReference>
<evidence type="ECO:0000256" key="3">
    <source>
        <dbReference type="ARBA" id="ARBA00022771"/>
    </source>
</evidence>
<reference evidence="8 9" key="1">
    <citation type="journal article" date="2019" name="Nat. Plants">
        <title>Stout camphor tree genome fills gaps in understanding of flowering plant genome evolution.</title>
        <authorList>
            <person name="Chaw S.M."/>
            <person name="Liu Y.C."/>
            <person name="Wu Y.W."/>
            <person name="Wang H.Y."/>
            <person name="Lin C.I."/>
            <person name="Wu C.S."/>
            <person name="Ke H.M."/>
            <person name="Chang L.Y."/>
            <person name="Hsu C.Y."/>
            <person name="Yang H.T."/>
            <person name="Sudianto E."/>
            <person name="Hsu M.H."/>
            <person name="Wu K.P."/>
            <person name="Wang L.N."/>
            <person name="Leebens-Mack J.H."/>
            <person name="Tsai I.J."/>
        </authorList>
    </citation>
    <scope>NUCLEOTIDE SEQUENCE [LARGE SCALE GENOMIC DNA]</scope>
    <source>
        <strain evidence="9">cv. Chaw 1501</strain>
        <tissue evidence="8">Young leaves</tissue>
    </source>
</reference>
<feature type="domain" description="SWIM-type" evidence="7">
    <location>
        <begin position="780"/>
        <end position="816"/>
    </location>
</feature>
<gene>
    <name evidence="8" type="ORF">CKAN_01302500</name>
</gene>
<sequence>MTTWDRDPSKTLSCHELNLHMQRALEQLYIVLRELQQRTILKGMCGKRFSQTVMEVTTNESNASKESDVCTKHNTTELCMAEDPDSRMGENEVVAGTSAEKPSTESDECEDLDPCVGMEFNSEWDAQRFYFDYAENMGFRVRICGRRRSPHTWKTVGVDFVCSREGFRRDGSTSKRRNYRSGCLAMLRIKRTEFRRNMPRKKRKDSRKWVVVKFIKEHNHELGDPPEAPFLHSHGHLVDESGGSDNVFPLQGCRTFIQGLRKGIVIKKVDDHAAEIDESIENPVERVIADSNEPANLEPCVGMEFDSEEAATVFYFAYATRVGFDIRINSRRRSVRDGATIAVQFVCTKEGFRRKECKNKRQQTREGCLAKFLIIKGASGKWTLRKFVKDHCHELFPGEVPVLRSYKLVSTQSDGCGDGCGDSVFTLQGRSRKSIQDHSNCIQNLRERNFGKDAQNVLEYFKHMQTKNASFFYAIQVDKEFRMTNLFWADARSRMAYKYFGDVVTIDITYNQHGIPLVLFLGSNHHKKPMLFGSAQLLDESEISFVWLFNTWLEAMSGCHPISVISNLDRTVEAAVKKVFPSTRHHYCKRDVLKKLSEKLGHVQCKHEDFLRDFSKCISLVELNDEFESCWKIFIDKYELAENEWLQLLYSKREQWVQVFSQDTSSTKMFSRNDITNSFSGVNINAEISLGAFVDQCEKAIDSQYEKEFEEDFKTCYMKPIMKTGLPMEVQAAEAYTRTVFLDFQEQLFQSLHHTSEITNEDGPICTARVVEFGAGKSGYTVAFNSSEVKASCSCQMFEYAGILCRHVLRVFSMKNITMLPSHYILKRWTRNSTSVEIVEQNIAVLDNAQDSWASRFNYLYCQAAKYAGEASSTFNIYHVAMRALRKALQEVDEAKKDGGTVSQISAPVNRNSSGGNNQERCPPDNAVSDVNICDSQQGNTEGSPTTTTNTGNRPAPEEQLKKKRKCQVCKDTNHDKRKCPLLRGARDSSTSNVTSGMPGTHHLRGGTVEQFSLTHIIPFIPRVHGASSLAILPPVSCNLGC</sequence>
<dbReference type="Pfam" id="PF03101">
    <property type="entry name" value="FAR1"/>
    <property type="match status" value="2"/>
</dbReference>
<evidence type="ECO:0000256" key="4">
    <source>
        <dbReference type="ARBA" id="ARBA00022833"/>
    </source>
</evidence>
<feature type="compositionally biased region" description="Polar residues" evidence="6">
    <location>
        <begin position="901"/>
        <end position="920"/>
    </location>
</feature>
<feature type="region of interest" description="Disordered" evidence="6">
    <location>
        <begin position="895"/>
        <end position="965"/>
    </location>
</feature>
<dbReference type="GO" id="GO:0008270">
    <property type="term" value="F:zinc ion binding"/>
    <property type="evidence" value="ECO:0007669"/>
    <property type="project" value="UniProtKB-KW"/>
</dbReference>
<evidence type="ECO:0000259" key="7">
    <source>
        <dbReference type="PROSITE" id="PS50966"/>
    </source>
</evidence>
<feature type="compositionally biased region" description="Low complexity" evidence="6">
    <location>
        <begin position="939"/>
        <end position="953"/>
    </location>
</feature>
<dbReference type="PROSITE" id="PS50966">
    <property type="entry name" value="ZF_SWIM"/>
    <property type="match status" value="1"/>
</dbReference>
<dbReference type="STRING" id="337451.A0A3S3P6L6"/>
<evidence type="ECO:0000256" key="5">
    <source>
        <dbReference type="PROSITE-ProRule" id="PRU00325"/>
    </source>
</evidence>
<keyword evidence="9" id="KW-1185">Reference proteome</keyword>
<keyword evidence="2" id="KW-0479">Metal-binding</keyword>
<dbReference type="InterPro" id="IPR007527">
    <property type="entry name" value="Znf_SWIM"/>
</dbReference>
<protein>
    <submittedName>
        <fullName evidence="8">Protein FAR1-RELATED SEQUENCE 5</fullName>
    </submittedName>
</protein>
<evidence type="ECO:0000313" key="9">
    <source>
        <dbReference type="Proteomes" id="UP000283530"/>
    </source>
</evidence>
<feature type="region of interest" description="Disordered" evidence="6">
    <location>
        <begin position="84"/>
        <end position="110"/>
    </location>
</feature>
<comment type="caution">
    <text evidence="8">The sequence shown here is derived from an EMBL/GenBank/DDBJ whole genome shotgun (WGS) entry which is preliminary data.</text>
</comment>
<keyword evidence="4" id="KW-0862">Zinc</keyword>
<dbReference type="EMBL" id="QPKB01000005">
    <property type="protein sequence ID" value="RWR84231.1"/>
    <property type="molecule type" value="Genomic_DNA"/>
</dbReference>
<proteinExistence type="inferred from homology"/>
<dbReference type="Pfam" id="PF04434">
    <property type="entry name" value="SWIM"/>
    <property type="match status" value="1"/>
</dbReference>
<dbReference type="SMART" id="SM00575">
    <property type="entry name" value="ZnF_PMZ"/>
    <property type="match status" value="1"/>
</dbReference>
<evidence type="ECO:0000256" key="2">
    <source>
        <dbReference type="ARBA" id="ARBA00022723"/>
    </source>
</evidence>
<dbReference type="Pfam" id="PF10551">
    <property type="entry name" value="MULE"/>
    <property type="match status" value="1"/>
</dbReference>
<dbReference type="InterPro" id="IPR006564">
    <property type="entry name" value="Znf_PMZ"/>
</dbReference>
<dbReference type="InterPro" id="IPR018289">
    <property type="entry name" value="MULE_transposase_dom"/>
</dbReference>
<keyword evidence="3 5" id="KW-0863">Zinc-finger</keyword>
<feature type="region of interest" description="Disordered" evidence="6">
    <location>
        <begin position="984"/>
        <end position="1003"/>
    </location>
</feature>
<evidence type="ECO:0000313" key="8">
    <source>
        <dbReference type="EMBL" id="RWR84231.1"/>
    </source>
</evidence>
<dbReference type="AlphaFoldDB" id="A0A3S3P6L6"/>
<evidence type="ECO:0000256" key="1">
    <source>
        <dbReference type="ARBA" id="ARBA00005889"/>
    </source>
</evidence>
<comment type="similarity">
    <text evidence="1">Belongs to the FHY3/FAR1 family.</text>
</comment>
<dbReference type="InterPro" id="IPR031052">
    <property type="entry name" value="FHY3/FAR1"/>
</dbReference>